<evidence type="ECO:0000256" key="4">
    <source>
        <dbReference type="ARBA" id="ARBA00023163"/>
    </source>
</evidence>
<dbReference type="InterPro" id="IPR003018">
    <property type="entry name" value="GAF"/>
</dbReference>
<dbReference type="Gene3D" id="3.30.450.40">
    <property type="match status" value="1"/>
</dbReference>
<dbReference type="SMART" id="SM01012">
    <property type="entry name" value="ANTAR"/>
    <property type="match status" value="1"/>
</dbReference>
<organism evidence="6 7">
    <name type="scientific">Klenkia sesuvii</name>
    <dbReference type="NCBI Taxonomy" id="3103137"/>
    <lineage>
        <taxon>Bacteria</taxon>
        <taxon>Bacillati</taxon>
        <taxon>Actinomycetota</taxon>
        <taxon>Actinomycetes</taxon>
        <taxon>Geodermatophilales</taxon>
        <taxon>Geodermatophilaceae</taxon>
        <taxon>Klenkia</taxon>
    </lineage>
</organism>
<keyword evidence="2" id="KW-0418">Kinase</keyword>
<dbReference type="InterPro" id="IPR036388">
    <property type="entry name" value="WH-like_DNA-bd_sf"/>
</dbReference>
<dbReference type="Pfam" id="PF13185">
    <property type="entry name" value="GAF_2"/>
    <property type="match status" value="1"/>
</dbReference>
<dbReference type="PROSITE" id="PS50921">
    <property type="entry name" value="ANTAR"/>
    <property type="match status" value="1"/>
</dbReference>
<dbReference type="InterPro" id="IPR011006">
    <property type="entry name" value="CheY-like_superfamily"/>
</dbReference>
<evidence type="ECO:0000256" key="2">
    <source>
        <dbReference type="ARBA" id="ARBA00022777"/>
    </source>
</evidence>
<dbReference type="Proteomes" id="UP001361570">
    <property type="component" value="Unassembled WGS sequence"/>
</dbReference>
<feature type="domain" description="ANTAR" evidence="5">
    <location>
        <begin position="190"/>
        <end position="251"/>
    </location>
</feature>
<dbReference type="Gene3D" id="1.10.10.10">
    <property type="entry name" value="Winged helix-like DNA-binding domain superfamily/Winged helix DNA-binding domain"/>
    <property type="match status" value="1"/>
</dbReference>
<keyword evidence="7" id="KW-1185">Reference proteome</keyword>
<protein>
    <submittedName>
        <fullName evidence="6">GAF and ANTAR domain-containing protein</fullName>
    </submittedName>
</protein>
<reference evidence="6 7" key="1">
    <citation type="submission" date="2024-03" db="EMBL/GenBank/DDBJ databases">
        <title>Draft genome sequence of Klenkia sp. LSe6-5.</title>
        <authorList>
            <person name="Duangmal K."/>
            <person name="Chantavorakit T."/>
        </authorList>
    </citation>
    <scope>NUCLEOTIDE SEQUENCE [LARGE SCALE GENOMIC DNA]</scope>
    <source>
        <strain evidence="6 7">LSe6-5</strain>
    </source>
</reference>
<sequence length="258" mass="26932">MGPDRPHDDDAPHAGAEAAVDAAVASLNRLFLADHSVPAVLQRVVELAADVLPGVADASMTMIEPGTAGATVASSGLLAYELDETQYRAGDGPCLTASTSDGPVLLADTAVDTRWPAFTRHAHERGAAAVLSLPVDLPLSPEERAQRRRRVRAALNLYATDPGVFDPPTVGVCARFATGAGAAVANMRALAASRSLVEGLREATEARMVIEQAKGMVMARSDCTAEQAFEVLSAESQRSQRKLRDVAADVVAGRITPG</sequence>
<dbReference type="InterPro" id="IPR029016">
    <property type="entry name" value="GAF-like_dom_sf"/>
</dbReference>
<dbReference type="SUPFAM" id="SSF55781">
    <property type="entry name" value="GAF domain-like"/>
    <property type="match status" value="1"/>
</dbReference>
<evidence type="ECO:0000256" key="3">
    <source>
        <dbReference type="ARBA" id="ARBA00023015"/>
    </source>
</evidence>
<dbReference type="PIRSF" id="PIRSF036625">
    <property type="entry name" value="GAF_ANTAR"/>
    <property type="match status" value="1"/>
</dbReference>
<accession>A0ABU8DPT6</accession>
<dbReference type="InterPro" id="IPR012074">
    <property type="entry name" value="GAF_ANTAR"/>
</dbReference>
<dbReference type="SUPFAM" id="SSF52172">
    <property type="entry name" value="CheY-like"/>
    <property type="match status" value="1"/>
</dbReference>
<keyword evidence="3" id="KW-0805">Transcription regulation</keyword>
<dbReference type="RefSeq" id="WP_336402576.1">
    <property type="nucleotide sequence ID" value="NZ_JBAPLU010000001.1"/>
</dbReference>
<evidence type="ECO:0000313" key="6">
    <source>
        <dbReference type="EMBL" id="MEI4270436.1"/>
    </source>
</evidence>
<evidence type="ECO:0000256" key="1">
    <source>
        <dbReference type="ARBA" id="ARBA00022679"/>
    </source>
</evidence>
<dbReference type="EMBL" id="JBAPLU010000001">
    <property type="protein sequence ID" value="MEI4270436.1"/>
    <property type="molecule type" value="Genomic_DNA"/>
</dbReference>
<evidence type="ECO:0000313" key="7">
    <source>
        <dbReference type="Proteomes" id="UP001361570"/>
    </source>
</evidence>
<keyword evidence="1" id="KW-0808">Transferase</keyword>
<gene>
    <name evidence="6" type="ORF">TEK04_01750</name>
</gene>
<evidence type="ECO:0000259" key="5">
    <source>
        <dbReference type="PROSITE" id="PS50921"/>
    </source>
</evidence>
<dbReference type="Pfam" id="PF03861">
    <property type="entry name" value="ANTAR"/>
    <property type="match status" value="1"/>
</dbReference>
<proteinExistence type="predicted"/>
<comment type="caution">
    <text evidence="6">The sequence shown here is derived from an EMBL/GenBank/DDBJ whole genome shotgun (WGS) entry which is preliminary data.</text>
</comment>
<name>A0ABU8DPT6_9ACTN</name>
<dbReference type="InterPro" id="IPR005561">
    <property type="entry name" value="ANTAR"/>
</dbReference>
<keyword evidence="4" id="KW-0804">Transcription</keyword>